<sequence>MTLTTQRRHQSTNADGPALTTLSDSHRLLDVGLPQALYLRTVVPAYLYRYNIKMRSKERRKKKGSGNRKDNGITPNRKIKGKREETKYSSFGGGELAAVNPPRPIVLHPKGQWNNTKHRKIKGKREETKYSSFGGGELAAVNRPRGQSAAVNRLRPNVRDRKKRTLEVGHGEKRMGRTAMQTVCFNAGDT</sequence>
<reference evidence="3 4" key="1">
    <citation type="journal article" date="2014" name="Nat. Genet.">
        <title>Genome and transcriptome of the porcine whipworm Trichuris suis.</title>
        <authorList>
            <person name="Jex A.R."/>
            <person name="Nejsum P."/>
            <person name="Schwarz E.M."/>
            <person name="Hu L."/>
            <person name="Young N.D."/>
            <person name="Hall R.S."/>
            <person name="Korhonen P.K."/>
            <person name="Liao S."/>
            <person name="Thamsborg S."/>
            <person name="Xia J."/>
            <person name="Xu P."/>
            <person name="Wang S."/>
            <person name="Scheerlinck J.P."/>
            <person name="Hofmann A."/>
            <person name="Sternberg P.W."/>
            <person name="Wang J."/>
            <person name="Gasser R.B."/>
        </authorList>
    </citation>
    <scope>NUCLEOTIDE SEQUENCE [LARGE SCALE GENOMIC DNA]</scope>
    <source>
        <strain evidence="3">DCEP-RM93F</strain>
        <strain evidence="2">DCEP-RM93M</strain>
    </source>
</reference>
<keyword evidence="4" id="KW-1185">Reference proteome</keyword>
<dbReference type="EMBL" id="KL363215">
    <property type="protein sequence ID" value="KFD53577.1"/>
    <property type="molecule type" value="Genomic_DNA"/>
</dbReference>
<feature type="region of interest" description="Disordered" evidence="1">
    <location>
        <begin position="1"/>
        <end position="20"/>
    </location>
</feature>
<evidence type="ECO:0000313" key="2">
    <source>
        <dbReference type="EMBL" id="KFD53577.1"/>
    </source>
</evidence>
<feature type="compositionally biased region" description="Basic residues" evidence="1">
    <location>
        <begin position="1"/>
        <end position="10"/>
    </location>
</feature>
<dbReference type="Proteomes" id="UP000030758">
    <property type="component" value="Unassembled WGS sequence"/>
</dbReference>
<gene>
    <name evidence="2" type="ORF">M513_05493</name>
    <name evidence="3" type="ORF">M514_05493</name>
</gene>
<feature type="region of interest" description="Disordered" evidence="1">
    <location>
        <begin position="57"/>
        <end position="111"/>
    </location>
</feature>
<dbReference type="AlphaFoldDB" id="A0A085N002"/>
<evidence type="ECO:0000256" key="1">
    <source>
        <dbReference type="SAM" id="MobiDB-lite"/>
    </source>
</evidence>
<dbReference type="EMBL" id="KL367587">
    <property type="protein sequence ID" value="KFD62798.1"/>
    <property type="molecule type" value="Genomic_DNA"/>
</dbReference>
<organism evidence="3">
    <name type="scientific">Trichuris suis</name>
    <name type="common">pig whipworm</name>
    <dbReference type="NCBI Taxonomy" id="68888"/>
    <lineage>
        <taxon>Eukaryota</taxon>
        <taxon>Metazoa</taxon>
        <taxon>Ecdysozoa</taxon>
        <taxon>Nematoda</taxon>
        <taxon>Enoplea</taxon>
        <taxon>Dorylaimia</taxon>
        <taxon>Trichinellida</taxon>
        <taxon>Trichuridae</taxon>
        <taxon>Trichuris</taxon>
    </lineage>
</organism>
<dbReference type="Proteomes" id="UP000030764">
    <property type="component" value="Unassembled WGS sequence"/>
</dbReference>
<evidence type="ECO:0000313" key="3">
    <source>
        <dbReference type="EMBL" id="KFD62798.1"/>
    </source>
</evidence>
<feature type="compositionally biased region" description="Basic residues" evidence="1">
    <location>
        <begin position="57"/>
        <end position="66"/>
    </location>
</feature>
<evidence type="ECO:0000313" key="4">
    <source>
        <dbReference type="Proteomes" id="UP000030764"/>
    </source>
</evidence>
<accession>A0A085N002</accession>
<name>A0A085N002_9BILA</name>
<proteinExistence type="predicted"/>
<protein>
    <submittedName>
        <fullName evidence="3">Uncharacterized protein</fullName>
    </submittedName>
</protein>